<gene>
    <name evidence="4" type="ORF">SAMN04490247_0664</name>
</gene>
<dbReference type="InterPro" id="IPR000683">
    <property type="entry name" value="Gfo/Idh/MocA-like_OxRdtase_N"/>
</dbReference>
<dbReference type="EMBL" id="FNEV01000002">
    <property type="protein sequence ID" value="SDJ08902.1"/>
    <property type="molecule type" value="Genomic_DNA"/>
</dbReference>
<dbReference type="Proteomes" id="UP000199225">
    <property type="component" value="Unassembled WGS sequence"/>
</dbReference>
<feature type="domain" description="Gfo/Idh/MocA-like oxidoreductase N-terminal" evidence="2">
    <location>
        <begin position="5"/>
        <end position="126"/>
    </location>
</feature>
<evidence type="ECO:0000313" key="5">
    <source>
        <dbReference type="Proteomes" id="UP000199225"/>
    </source>
</evidence>
<dbReference type="InterPro" id="IPR036291">
    <property type="entry name" value="NAD(P)-bd_dom_sf"/>
</dbReference>
<dbReference type="GO" id="GO:0000166">
    <property type="term" value="F:nucleotide binding"/>
    <property type="evidence" value="ECO:0007669"/>
    <property type="project" value="InterPro"/>
</dbReference>
<dbReference type="PANTHER" id="PTHR43249">
    <property type="entry name" value="UDP-N-ACETYL-2-AMINO-2-DEOXY-D-GLUCURONATE OXIDASE"/>
    <property type="match status" value="1"/>
</dbReference>
<dbReference type="RefSeq" id="WP_093192072.1">
    <property type="nucleotide sequence ID" value="NZ_FNEV01000002.1"/>
</dbReference>
<dbReference type="Pfam" id="PF02894">
    <property type="entry name" value="GFO_IDH_MocA_C"/>
    <property type="match status" value="1"/>
</dbReference>
<evidence type="ECO:0000256" key="1">
    <source>
        <dbReference type="ARBA" id="ARBA00010928"/>
    </source>
</evidence>
<proteinExistence type="inferred from homology"/>
<dbReference type="STRING" id="86666.SAMN04490247_0664"/>
<dbReference type="PANTHER" id="PTHR43249:SF1">
    <property type="entry name" value="D-GLUCOSIDE 3-DEHYDROGENASE"/>
    <property type="match status" value="1"/>
</dbReference>
<dbReference type="InterPro" id="IPR052515">
    <property type="entry name" value="Gfo/Idh/MocA_Oxidoreductase"/>
</dbReference>
<keyword evidence="5" id="KW-1185">Reference proteome</keyword>
<dbReference type="AlphaFoldDB" id="A0A1G8QVY7"/>
<dbReference type="SUPFAM" id="SSF51735">
    <property type="entry name" value="NAD(P)-binding Rossmann-fold domains"/>
    <property type="match status" value="1"/>
</dbReference>
<name>A0A1G8QVY7_9BACI</name>
<comment type="similarity">
    <text evidence="1">Belongs to the Gfo/Idh/MocA family.</text>
</comment>
<reference evidence="5" key="1">
    <citation type="submission" date="2016-10" db="EMBL/GenBank/DDBJ databases">
        <authorList>
            <person name="Varghese N."/>
            <person name="Submissions S."/>
        </authorList>
    </citation>
    <scope>NUCLEOTIDE SEQUENCE [LARGE SCALE GENOMIC DNA]</scope>
    <source>
        <strain evidence="5">DSM 4771</strain>
    </source>
</reference>
<dbReference type="SUPFAM" id="SSF55347">
    <property type="entry name" value="Glyceraldehyde-3-phosphate dehydrogenase-like, C-terminal domain"/>
    <property type="match status" value="1"/>
</dbReference>
<dbReference type="Gene3D" id="3.30.360.10">
    <property type="entry name" value="Dihydrodipicolinate Reductase, domain 2"/>
    <property type="match status" value="1"/>
</dbReference>
<evidence type="ECO:0000313" key="4">
    <source>
        <dbReference type="EMBL" id="SDJ08902.1"/>
    </source>
</evidence>
<dbReference type="InterPro" id="IPR004104">
    <property type="entry name" value="Gfo/Idh/MocA-like_OxRdtase_C"/>
</dbReference>
<evidence type="ECO:0000259" key="2">
    <source>
        <dbReference type="Pfam" id="PF01408"/>
    </source>
</evidence>
<dbReference type="Pfam" id="PF01408">
    <property type="entry name" value="GFO_IDH_MocA"/>
    <property type="match status" value="1"/>
</dbReference>
<protein>
    <submittedName>
        <fullName evidence="4">Predicted dehydrogenase</fullName>
    </submittedName>
</protein>
<dbReference type="OrthoDB" id="9815825at2"/>
<feature type="domain" description="Gfo/Idh/MocA-like oxidoreductase C-terminal" evidence="3">
    <location>
        <begin position="138"/>
        <end position="346"/>
    </location>
</feature>
<sequence>MQHPIRIGIIGAGGIARSAHIPSYQSYGPDVQVVAVANHNKEKAIECAESFSIPHTFENEQQMLDEMDLDAVSICTPNKFHASQAIAALKAGCHVLCEKPPAMTVDEAETMASEAEKAGKILTYGFHFRFQPEVESLKKYIDGHELGEIYAAQTHYNRRRGIPSWGVFTDKDLQGGGTLIDNGVHMLDTALYLMGYPKPKTVLGATYQKIGNRPGVGLMGEWDYENFSVEDMARGMITFENGASLMFESTFAANIEELSSKKVSLQGDRGGADLFPLKIFQEKYDTLVDTTPAHVEKRNVHEYLVHDFIDCILHDRQPLSTPSEGVLIQQIIEALYESAKTGEAVNID</sequence>
<accession>A0A1G8QVY7</accession>
<organism evidence="4 5">
    <name type="scientific">Salimicrobium halophilum</name>
    <dbReference type="NCBI Taxonomy" id="86666"/>
    <lineage>
        <taxon>Bacteria</taxon>
        <taxon>Bacillati</taxon>
        <taxon>Bacillota</taxon>
        <taxon>Bacilli</taxon>
        <taxon>Bacillales</taxon>
        <taxon>Bacillaceae</taxon>
        <taxon>Salimicrobium</taxon>
    </lineage>
</organism>
<dbReference type="Gene3D" id="3.40.50.720">
    <property type="entry name" value="NAD(P)-binding Rossmann-like Domain"/>
    <property type="match status" value="1"/>
</dbReference>
<evidence type="ECO:0000259" key="3">
    <source>
        <dbReference type="Pfam" id="PF02894"/>
    </source>
</evidence>